<evidence type="ECO:0000313" key="2">
    <source>
        <dbReference type="EMBL" id="PVY42709.1"/>
    </source>
</evidence>
<organism evidence="2 3">
    <name type="scientific">Victivallis vadensis</name>
    <dbReference type="NCBI Taxonomy" id="172901"/>
    <lineage>
        <taxon>Bacteria</taxon>
        <taxon>Pseudomonadati</taxon>
        <taxon>Lentisphaerota</taxon>
        <taxon>Lentisphaeria</taxon>
        <taxon>Victivallales</taxon>
        <taxon>Victivallaceae</taxon>
        <taxon>Victivallis</taxon>
    </lineage>
</organism>
<evidence type="ECO:0000313" key="1">
    <source>
        <dbReference type="EMBL" id="NMD86829.1"/>
    </source>
</evidence>
<dbReference type="EMBL" id="QEKH01000010">
    <property type="protein sequence ID" value="PVY42709.1"/>
    <property type="molecule type" value="Genomic_DNA"/>
</dbReference>
<comment type="caution">
    <text evidence="2">The sequence shown here is derived from an EMBL/GenBank/DDBJ whole genome shotgun (WGS) entry which is preliminary data.</text>
</comment>
<reference evidence="2 3" key="1">
    <citation type="submission" date="2018-04" db="EMBL/GenBank/DDBJ databases">
        <title>Genomic Encyclopedia of Type Strains, Phase IV (KMG-IV): sequencing the most valuable type-strain genomes for metagenomic binning, comparative biology and taxonomic classification.</title>
        <authorList>
            <person name="Goeker M."/>
        </authorList>
    </citation>
    <scope>NUCLEOTIDE SEQUENCE [LARGE SCALE GENOMIC DNA]</scope>
    <source>
        <strain evidence="2 3">DSM 14823</strain>
    </source>
</reference>
<dbReference type="RefSeq" id="WP_116883626.1">
    <property type="nucleotide sequence ID" value="NZ_CABMMC010000064.1"/>
</dbReference>
<gene>
    <name evidence="2" type="ORF">C8D82_11016</name>
    <name evidence="1" type="ORF">HF882_09555</name>
</gene>
<name>A0A2U1B218_9BACT</name>
<dbReference type="Proteomes" id="UP000576225">
    <property type="component" value="Unassembled WGS sequence"/>
</dbReference>
<protein>
    <submittedName>
        <fullName evidence="2">Uncharacterized protein</fullName>
    </submittedName>
</protein>
<accession>A0A2U1B218</accession>
<dbReference type="EMBL" id="JABAEW010000015">
    <property type="protein sequence ID" value="NMD86829.1"/>
    <property type="molecule type" value="Genomic_DNA"/>
</dbReference>
<dbReference type="GeneID" id="78294931"/>
<dbReference type="Proteomes" id="UP000245959">
    <property type="component" value="Unassembled WGS sequence"/>
</dbReference>
<reference evidence="1 4" key="2">
    <citation type="submission" date="2020-04" db="EMBL/GenBank/DDBJ databases">
        <authorList>
            <person name="Hitch T.C.A."/>
            <person name="Wylensek D."/>
            <person name="Clavel T."/>
        </authorList>
    </citation>
    <scope>NUCLEOTIDE SEQUENCE [LARGE SCALE GENOMIC DNA]</scope>
    <source>
        <strain evidence="1 4">COR2-253-APC-1A</strain>
    </source>
</reference>
<evidence type="ECO:0000313" key="3">
    <source>
        <dbReference type="Proteomes" id="UP000245959"/>
    </source>
</evidence>
<evidence type="ECO:0000313" key="4">
    <source>
        <dbReference type="Proteomes" id="UP000576225"/>
    </source>
</evidence>
<dbReference type="AlphaFoldDB" id="A0A2U1B218"/>
<keyword evidence="3" id="KW-1185">Reference proteome</keyword>
<proteinExistence type="predicted"/>
<sequence length="104" mass="11542">MYQRKTTGKCVRCRRNDPIAGDTLCLQCRLVREARKRVLAARQRRFRELAGQIDCTGRNGIFAGDLPGSEPADCFGAVIEEPEQFELCPVIPGNPHPGSSGKKR</sequence>